<dbReference type="Proteomes" id="UP000499080">
    <property type="component" value="Unassembled WGS sequence"/>
</dbReference>
<accession>A0A4Y2P1T1</accession>
<name>A0A4Y2P1T1_ARAVE</name>
<keyword evidence="2" id="KW-1185">Reference proteome</keyword>
<sequence length="12" mass="1290">MNIAKMVNGLAK</sequence>
<evidence type="ECO:0000313" key="1">
    <source>
        <dbReference type="EMBL" id="GBN45314.1"/>
    </source>
</evidence>
<dbReference type="EMBL" id="BGPR01010283">
    <property type="protein sequence ID" value="GBN45314.1"/>
    <property type="molecule type" value="Genomic_DNA"/>
</dbReference>
<feature type="non-terminal residue" evidence="1">
    <location>
        <position position="12"/>
    </location>
</feature>
<organism evidence="1 2">
    <name type="scientific">Araneus ventricosus</name>
    <name type="common">Orbweaver spider</name>
    <name type="synonym">Epeira ventricosa</name>
    <dbReference type="NCBI Taxonomy" id="182803"/>
    <lineage>
        <taxon>Eukaryota</taxon>
        <taxon>Metazoa</taxon>
        <taxon>Ecdysozoa</taxon>
        <taxon>Arthropoda</taxon>
        <taxon>Chelicerata</taxon>
        <taxon>Arachnida</taxon>
        <taxon>Araneae</taxon>
        <taxon>Araneomorphae</taxon>
        <taxon>Entelegynae</taxon>
        <taxon>Araneoidea</taxon>
        <taxon>Araneidae</taxon>
        <taxon>Araneus</taxon>
    </lineage>
</organism>
<reference evidence="1 2" key="1">
    <citation type="journal article" date="2019" name="Sci. Rep.">
        <title>Orb-weaving spider Araneus ventricosus genome elucidates the spidroin gene catalogue.</title>
        <authorList>
            <person name="Kono N."/>
            <person name="Nakamura H."/>
            <person name="Ohtoshi R."/>
            <person name="Moran D.A.P."/>
            <person name="Shinohara A."/>
            <person name="Yoshida Y."/>
            <person name="Fujiwara M."/>
            <person name="Mori M."/>
            <person name="Tomita M."/>
            <person name="Arakawa K."/>
        </authorList>
    </citation>
    <scope>NUCLEOTIDE SEQUENCE [LARGE SCALE GENOMIC DNA]</scope>
</reference>
<protein>
    <submittedName>
        <fullName evidence="1">Uncharacterized protein</fullName>
    </submittedName>
</protein>
<gene>
    <name evidence="1" type="ORF">AVEN_33260_1</name>
</gene>
<comment type="caution">
    <text evidence="1">The sequence shown here is derived from an EMBL/GenBank/DDBJ whole genome shotgun (WGS) entry which is preliminary data.</text>
</comment>
<evidence type="ECO:0000313" key="2">
    <source>
        <dbReference type="Proteomes" id="UP000499080"/>
    </source>
</evidence>
<proteinExistence type="predicted"/>